<dbReference type="STRING" id="326474.AWB65_04857"/>
<comment type="caution">
    <text evidence="2">The sequence shown here is derived from an EMBL/GenBank/DDBJ whole genome shotgun (WGS) entry which is preliminary data.</text>
</comment>
<dbReference type="GO" id="GO:0000030">
    <property type="term" value="F:mannosyltransferase activity"/>
    <property type="evidence" value="ECO:0007669"/>
    <property type="project" value="TreeGrafter"/>
</dbReference>
<sequence length="213" mass="24467">MIPKVIHIIWIGDESKRPDNCIDTWRQMNPGFEVRLWQNADLQAHRWPNAPQMAEMWPRELNGVADLMRWQILYWFGGFSVDADSICVRPLEESFFDCSLFTCWENELATPGLMAAGYVASRPRHPLFRAMVENLARQPTVCNDAAWITVGPVKFTQAVLAFKPSDLTVFPSHYFIPRHHTGQTYTGSGPVYAKQYWGSTFKLYDELHAANLT</sequence>
<keyword evidence="1" id="KW-0808">Transferase</keyword>
<dbReference type="Proteomes" id="UP000054977">
    <property type="component" value="Unassembled WGS sequence"/>
</dbReference>
<gene>
    <name evidence="2" type="ORF">AWB65_04857</name>
</gene>
<proteinExistence type="predicted"/>
<dbReference type="GO" id="GO:0051999">
    <property type="term" value="P:mannosyl-inositol phosphorylceramide biosynthetic process"/>
    <property type="evidence" value="ECO:0007669"/>
    <property type="project" value="TreeGrafter"/>
</dbReference>
<dbReference type="PANTHER" id="PTHR32385:SF15">
    <property type="entry name" value="INOSITOL PHOSPHOCERAMIDE MANNOSYLTRANSFERASE 1"/>
    <property type="match status" value="1"/>
</dbReference>
<organism evidence="2 3">
    <name type="scientific">Caballeronia humi</name>
    <dbReference type="NCBI Taxonomy" id="326474"/>
    <lineage>
        <taxon>Bacteria</taxon>
        <taxon>Pseudomonadati</taxon>
        <taxon>Pseudomonadota</taxon>
        <taxon>Betaproteobacteria</taxon>
        <taxon>Burkholderiales</taxon>
        <taxon>Burkholderiaceae</taxon>
        <taxon>Caballeronia</taxon>
    </lineage>
</organism>
<evidence type="ECO:0000256" key="1">
    <source>
        <dbReference type="ARBA" id="ARBA00022679"/>
    </source>
</evidence>
<dbReference type="GO" id="GO:0016020">
    <property type="term" value="C:membrane"/>
    <property type="evidence" value="ECO:0007669"/>
    <property type="project" value="GOC"/>
</dbReference>
<dbReference type="EMBL" id="FCNW02000033">
    <property type="protein sequence ID" value="SAL56135.1"/>
    <property type="molecule type" value="Genomic_DNA"/>
</dbReference>
<keyword evidence="3" id="KW-1185">Reference proteome</keyword>
<dbReference type="SUPFAM" id="SSF53448">
    <property type="entry name" value="Nucleotide-diphospho-sugar transferases"/>
    <property type="match status" value="1"/>
</dbReference>
<protein>
    <submittedName>
        <fullName evidence="2">Uncharacterized protein</fullName>
    </submittedName>
</protein>
<dbReference type="InterPro" id="IPR029044">
    <property type="entry name" value="Nucleotide-diphossugar_trans"/>
</dbReference>
<name>A0A158IHU7_9BURK</name>
<evidence type="ECO:0000313" key="3">
    <source>
        <dbReference type="Proteomes" id="UP000054977"/>
    </source>
</evidence>
<reference evidence="2" key="1">
    <citation type="submission" date="2016-01" db="EMBL/GenBank/DDBJ databases">
        <authorList>
            <person name="Peeters C."/>
        </authorList>
    </citation>
    <scope>NUCLEOTIDE SEQUENCE [LARGE SCALE GENOMIC DNA]</scope>
    <source>
        <strain evidence="2">LMG 22934</strain>
    </source>
</reference>
<evidence type="ECO:0000313" key="2">
    <source>
        <dbReference type="EMBL" id="SAL56135.1"/>
    </source>
</evidence>
<dbReference type="InterPro" id="IPR051706">
    <property type="entry name" value="Glycosyltransferase_domain"/>
</dbReference>
<dbReference type="InterPro" id="IPR007577">
    <property type="entry name" value="GlycoTrfase_DXD_sugar-bd_CS"/>
</dbReference>
<dbReference type="Pfam" id="PF04488">
    <property type="entry name" value="Gly_transf_sug"/>
    <property type="match status" value="1"/>
</dbReference>
<dbReference type="Gene3D" id="3.90.550.20">
    <property type="match status" value="1"/>
</dbReference>
<dbReference type="AlphaFoldDB" id="A0A158IHU7"/>
<dbReference type="PANTHER" id="PTHR32385">
    <property type="entry name" value="MANNOSYL PHOSPHORYLINOSITOL CERAMIDE SYNTHASE"/>
    <property type="match status" value="1"/>
</dbReference>
<dbReference type="RefSeq" id="WP_235007739.1">
    <property type="nucleotide sequence ID" value="NZ_FCNW02000033.1"/>
</dbReference>
<accession>A0A158IHU7</accession>